<dbReference type="Pfam" id="PF13412">
    <property type="entry name" value="HTH_24"/>
    <property type="match status" value="1"/>
</dbReference>
<dbReference type="PROSITE" id="PS50956">
    <property type="entry name" value="HTH_ASNC_2"/>
    <property type="match status" value="1"/>
</dbReference>
<dbReference type="GO" id="GO:0043565">
    <property type="term" value="F:sequence-specific DNA binding"/>
    <property type="evidence" value="ECO:0007669"/>
    <property type="project" value="InterPro"/>
</dbReference>
<dbReference type="InterPro" id="IPR036390">
    <property type="entry name" value="WH_DNA-bd_sf"/>
</dbReference>
<dbReference type="OrthoDB" id="6995at2157"/>
<dbReference type="Pfam" id="PF01037">
    <property type="entry name" value="AsnC_trans_reg"/>
    <property type="match status" value="1"/>
</dbReference>
<dbReference type="EMBL" id="FWYE01000001">
    <property type="protein sequence ID" value="SMD30737.1"/>
    <property type="molecule type" value="Genomic_DNA"/>
</dbReference>
<dbReference type="InterPro" id="IPR019888">
    <property type="entry name" value="Tscrpt_reg_AsnC-like"/>
</dbReference>
<dbReference type="PRINTS" id="PR00033">
    <property type="entry name" value="HTHASNC"/>
</dbReference>
<dbReference type="SMART" id="SM00344">
    <property type="entry name" value="HTH_ASNC"/>
    <property type="match status" value="1"/>
</dbReference>
<keyword evidence="2" id="KW-0238">DNA-binding</keyword>
<accession>A0A8G2FWE0</accession>
<dbReference type="InParanoid" id="Q6L241"/>
<dbReference type="RefSeq" id="WP_011177177.1">
    <property type="nucleotide sequence ID" value="NC_005877.1"/>
</dbReference>
<dbReference type="GO" id="GO:0043200">
    <property type="term" value="P:response to amino acid"/>
    <property type="evidence" value="ECO:0007669"/>
    <property type="project" value="TreeGrafter"/>
</dbReference>
<dbReference type="KEGG" id="pto:PTO0376"/>
<evidence type="ECO:0000313" key="8">
    <source>
        <dbReference type="Proteomes" id="UP000192315"/>
    </source>
</evidence>
<dbReference type="PANTHER" id="PTHR30154">
    <property type="entry name" value="LEUCINE-RESPONSIVE REGULATORY PROTEIN"/>
    <property type="match status" value="1"/>
</dbReference>
<keyword evidence="8" id="KW-1185">Reference proteome</keyword>
<dbReference type="STRING" id="263820.PTO0376"/>
<dbReference type="HOGENOM" id="CLU_091233_5_4_2"/>
<dbReference type="Proteomes" id="UP000000438">
    <property type="component" value="Chromosome"/>
</dbReference>
<dbReference type="InterPro" id="IPR036388">
    <property type="entry name" value="WH-like_DNA-bd_sf"/>
</dbReference>
<reference evidence="5" key="2">
    <citation type="submission" date="2004-02" db="EMBL/GenBank/DDBJ databases">
        <authorList>
            <person name="Fuetterer O."/>
            <person name="Angelov A."/>
            <person name="Liesegang H."/>
            <person name="Gottschalk G."/>
            <person name="Schleper C."/>
            <person name="Schepers B."/>
            <person name="Dock C."/>
            <person name="Antranikian G."/>
            <person name="Liebl W."/>
        </authorList>
    </citation>
    <scope>NUCLEOTIDE SEQUENCE</scope>
    <source>
        <strain evidence="5">DSM 9790</strain>
    </source>
</reference>
<dbReference type="PANTHER" id="PTHR30154:SF34">
    <property type="entry name" value="TRANSCRIPTIONAL REGULATOR AZLB"/>
    <property type="match status" value="1"/>
</dbReference>
<dbReference type="AlphaFoldDB" id="Q6L241"/>
<dbReference type="Gene3D" id="1.10.10.10">
    <property type="entry name" value="Winged helix-like DNA-binding domain superfamily/Winged helix DNA-binding domain"/>
    <property type="match status" value="1"/>
</dbReference>
<dbReference type="eggNOG" id="arCOG01580">
    <property type="taxonomic scope" value="Archaea"/>
</dbReference>
<dbReference type="SUPFAM" id="SSF46785">
    <property type="entry name" value="Winged helix' DNA-binding domain"/>
    <property type="match status" value="1"/>
</dbReference>
<evidence type="ECO:0000256" key="3">
    <source>
        <dbReference type="ARBA" id="ARBA00023163"/>
    </source>
</evidence>
<dbReference type="PaxDb" id="263820-PTO0376"/>
<dbReference type="InterPro" id="IPR011008">
    <property type="entry name" value="Dimeric_a/b-barrel"/>
</dbReference>
<protein>
    <submittedName>
        <fullName evidence="5">Transcriptional regulator protein, AsnC family</fullName>
    </submittedName>
    <submittedName>
        <fullName evidence="6">Transcriptional regulator, AsnC family</fullName>
    </submittedName>
</protein>
<organism evidence="5 7">
    <name type="scientific">Picrophilus torridus (strain ATCC 700027 / DSM 9790 / JCM 10055 / NBRC 100828 / KAW 2/3)</name>
    <dbReference type="NCBI Taxonomy" id="1122961"/>
    <lineage>
        <taxon>Archaea</taxon>
        <taxon>Methanobacteriati</taxon>
        <taxon>Thermoplasmatota</taxon>
        <taxon>Thermoplasmata</taxon>
        <taxon>Thermoplasmatales</taxon>
        <taxon>Picrophilaceae</taxon>
        <taxon>Picrophilus</taxon>
    </lineage>
</organism>
<reference evidence="6 8" key="3">
    <citation type="submission" date="2017-04" db="EMBL/GenBank/DDBJ databases">
        <authorList>
            <person name="Varghese N."/>
            <person name="Submissions S."/>
        </authorList>
    </citation>
    <scope>NUCLEOTIDE SEQUENCE [LARGE SCALE GENOMIC DNA]</scope>
    <source>
        <strain evidence="6 8">DSM 9789</strain>
    </source>
</reference>
<keyword evidence="3" id="KW-0804">Transcription</keyword>
<feature type="domain" description="HTH asnC-type" evidence="4">
    <location>
        <begin position="1"/>
        <end position="62"/>
    </location>
</feature>
<dbReference type="Gene3D" id="3.30.70.920">
    <property type="match status" value="1"/>
</dbReference>
<sequence length="137" mass="15501">MDDLDLKIIREIRNNGKASIREIARRCSVSPGTVRNRIIEMEKEHIIIGFKARLQGKKIGMEEAILGLDVSPEHYFETLESIKNLNFISEVYSTSGDHSAIAIIECNENEMNKCISQILKINGVRNVYPSLVNTVIK</sequence>
<dbReference type="InterPro" id="IPR019887">
    <property type="entry name" value="Tscrpt_reg_AsnC/Lrp_C"/>
</dbReference>
<gene>
    <name evidence="5" type="ordered locus">PTO0376</name>
    <name evidence="6" type="ORF">SAMN02745355_0631</name>
</gene>
<evidence type="ECO:0000256" key="1">
    <source>
        <dbReference type="ARBA" id="ARBA00023015"/>
    </source>
</evidence>
<dbReference type="SUPFAM" id="SSF54909">
    <property type="entry name" value="Dimeric alpha+beta barrel"/>
    <property type="match status" value="1"/>
</dbReference>
<evidence type="ECO:0000256" key="2">
    <source>
        <dbReference type="ARBA" id="ARBA00023125"/>
    </source>
</evidence>
<dbReference type="Proteomes" id="UP000192315">
    <property type="component" value="Unassembled WGS sequence"/>
</dbReference>
<name>Q6L241_PICTO</name>
<dbReference type="InterPro" id="IPR000485">
    <property type="entry name" value="AsnC-type_HTH_dom"/>
</dbReference>
<dbReference type="EMBL" id="AE017261">
    <property type="protein sequence ID" value="AAT42961.1"/>
    <property type="molecule type" value="Genomic_DNA"/>
</dbReference>
<accession>Q6L241</accession>
<dbReference type="GeneID" id="2844725"/>
<evidence type="ECO:0000313" key="7">
    <source>
        <dbReference type="Proteomes" id="UP000000438"/>
    </source>
</evidence>
<proteinExistence type="predicted"/>
<reference evidence="5 7" key="1">
    <citation type="journal article" date="2004" name="Proc. Natl. Acad. Sci. U.S.A.">
        <title>Genome sequence of Picrophilus torridus and its implications for life around pH 0.</title>
        <authorList>
            <person name="Futterer O."/>
            <person name="Angelov A."/>
            <person name="Liesegang H."/>
            <person name="Gottschalk G."/>
            <person name="Schleper C."/>
            <person name="Schepers B."/>
            <person name="Dock C."/>
            <person name="Antranikian G."/>
            <person name="Liebl W."/>
        </authorList>
    </citation>
    <scope>NUCLEOTIDE SEQUENCE [LARGE SCALE GENOMIC DNA]</scope>
    <source>
        <strain evidence="7">ATCC 700027 / DSM 9790 / JCM 10055 / NBRC 100828</strain>
        <strain evidence="5">DSM 9790</strain>
    </source>
</reference>
<dbReference type="GO" id="GO:0005829">
    <property type="term" value="C:cytosol"/>
    <property type="evidence" value="ECO:0007669"/>
    <property type="project" value="TreeGrafter"/>
</dbReference>
<evidence type="ECO:0000313" key="5">
    <source>
        <dbReference type="EMBL" id="AAT42961.1"/>
    </source>
</evidence>
<keyword evidence="1" id="KW-0805">Transcription regulation</keyword>
<evidence type="ECO:0000259" key="4">
    <source>
        <dbReference type="PROSITE" id="PS50956"/>
    </source>
</evidence>
<evidence type="ECO:0000313" key="6">
    <source>
        <dbReference type="EMBL" id="SMD30737.1"/>
    </source>
</evidence>